<dbReference type="eggNOG" id="COG1131">
    <property type="taxonomic scope" value="Bacteria"/>
</dbReference>
<dbReference type="KEGG" id="scr:SCHRY_v1c03880"/>
<dbReference type="Pfam" id="PF00005">
    <property type="entry name" value="ABC_tran"/>
    <property type="match status" value="1"/>
</dbReference>
<evidence type="ECO:0000313" key="6">
    <source>
        <dbReference type="Proteomes" id="UP000013964"/>
    </source>
</evidence>
<dbReference type="PROSITE" id="PS50893">
    <property type="entry name" value="ABC_TRANSPORTER_2"/>
    <property type="match status" value="1"/>
</dbReference>
<dbReference type="EMBL" id="CP005077">
    <property type="protein sequence ID" value="AGM24971.1"/>
    <property type="molecule type" value="Genomic_DNA"/>
</dbReference>
<feature type="domain" description="ABC transporter" evidence="4">
    <location>
        <begin position="5"/>
        <end position="226"/>
    </location>
</feature>
<name>R4UI28_9MOLU</name>
<evidence type="ECO:0000256" key="2">
    <source>
        <dbReference type="ARBA" id="ARBA00022741"/>
    </source>
</evidence>
<dbReference type="PANTHER" id="PTHR42711">
    <property type="entry name" value="ABC TRANSPORTER ATP-BINDING PROTEIN"/>
    <property type="match status" value="1"/>
</dbReference>
<organism evidence="5 6">
    <name type="scientific">Spiroplasma chrysopicola DF-1</name>
    <dbReference type="NCBI Taxonomy" id="1276227"/>
    <lineage>
        <taxon>Bacteria</taxon>
        <taxon>Bacillati</taxon>
        <taxon>Mycoplasmatota</taxon>
        <taxon>Mollicutes</taxon>
        <taxon>Entomoplasmatales</taxon>
        <taxon>Spiroplasmataceae</taxon>
        <taxon>Spiroplasma</taxon>
    </lineage>
</organism>
<proteinExistence type="predicted"/>
<dbReference type="OrthoDB" id="388394at2"/>
<accession>R4UI28</accession>
<evidence type="ECO:0000256" key="3">
    <source>
        <dbReference type="ARBA" id="ARBA00022840"/>
    </source>
</evidence>
<dbReference type="InterPro" id="IPR050763">
    <property type="entry name" value="ABC_transporter_ATP-binding"/>
</dbReference>
<dbReference type="HOGENOM" id="CLU_000604_1_2_14"/>
<dbReference type="InterPro" id="IPR027417">
    <property type="entry name" value="P-loop_NTPase"/>
</dbReference>
<gene>
    <name evidence="5" type="ORF">SCHRY_v1c03880</name>
</gene>
<dbReference type="SMART" id="SM00382">
    <property type="entry name" value="AAA"/>
    <property type="match status" value="1"/>
</dbReference>
<keyword evidence="1" id="KW-0813">Transport</keyword>
<dbReference type="InterPro" id="IPR003439">
    <property type="entry name" value="ABC_transporter-like_ATP-bd"/>
</dbReference>
<dbReference type="Gene3D" id="3.40.50.300">
    <property type="entry name" value="P-loop containing nucleotide triphosphate hydrolases"/>
    <property type="match status" value="1"/>
</dbReference>
<keyword evidence="2" id="KW-0547">Nucleotide-binding</keyword>
<sequence length="239" mass="27441">METIVEIKNLSKNVRKRQILKNINLTIKQNDRIAIVGANGAGKSTLVEIISGSTSKSQGEIKYNFKGKQLRRAIGIQYQQGDWPPGISANDVLTFNRILKNNMYNLDELIDIFEIKDFLKQPLKKLSGGQKQRFNALLSIIANPELLILDELSTGLDMNIQYKIIDFFKQFFSEKDKTLLIISHNSEEIELLANRLIIIEVGTIFLDKPIDYIIKKWGSVRNLMMSYFKGDLINEKDRF</sequence>
<dbReference type="PATRIC" id="fig|1276227.3.peg.388"/>
<dbReference type="CDD" id="cd03230">
    <property type="entry name" value="ABC_DR_subfamily_A"/>
    <property type="match status" value="1"/>
</dbReference>
<dbReference type="Proteomes" id="UP000013964">
    <property type="component" value="Chromosome"/>
</dbReference>
<dbReference type="AlphaFoldDB" id="R4UI28"/>
<reference evidence="5 6" key="1">
    <citation type="journal article" date="2013" name="Genome Biol. Evol.">
        <title>Complete genomes of two dipteran-associated spiroplasmas provided insights into the origin, dynamics, and impacts of viral invasion in spiroplasma.</title>
        <authorList>
            <person name="Ku C."/>
            <person name="Lo W.S."/>
            <person name="Chen L.L."/>
            <person name="Kuo C.H."/>
        </authorList>
    </citation>
    <scope>NUCLEOTIDE SEQUENCE [LARGE SCALE GENOMIC DNA]</scope>
    <source>
        <strain evidence="5 6">DF-1</strain>
    </source>
</reference>
<keyword evidence="3 5" id="KW-0067">ATP-binding</keyword>
<evidence type="ECO:0000313" key="5">
    <source>
        <dbReference type="EMBL" id="AGM24971.1"/>
    </source>
</evidence>
<evidence type="ECO:0000256" key="1">
    <source>
        <dbReference type="ARBA" id="ARBA00022448"/>
    </source>
</evidence>
<dbReference type="PANTHER" id="PTHR42711:SF17">
    <property type="entry name" value="ABC TRANSPORTER ATP-BINDING PROTEIN"/>
    <property type="match status" value="1"/>
</dbReference>
<dbReference type="GO" id="GO:0016887">
    <property type="term" value="F:ATP hydrolysis activity"/>
    <property type="evidence" value="ECO:0007669"/>
    <property type="project" value="InterPro"/>
</dbReference>
<dbReference type="RefSeq" id="WP_016338796.1">
    <property type="nucleotide sequence ID" value="NC_021280.1"/>
</dbReference>
<dbReference type="InterPro" id="IPR003593">
    <property type="entry name" value="AAA+_ATPase"/>
</dbReference>
<evidence type="ECO:0000259" key="4">
    <source>
        <dbReference type="PROSITE" id="PS50893"/>
    </source>
</evidence>
<keyword evidence="6" id="KW-1185">Reference proteome</keyword>
<dbReference type="STRING" id="1276227.SCHRY_v1c03880"/>
<protein>
    <submittedName>
        <fullName evidence="5">Antibiotic transport system ATP-binding protein</fullName>
    </submittedName>
</protein>
<dbReference type="SUPFAM" id="SSF52540">
    <property type="entry name" value="P-loop containing nucleoside triphosphate hydrolases"/>
    <property type="match status" value="1"/>
</dbReference>
<dbReference type="GO" id="GO:0005524">
    <property type="term" value="F:ATP binding"/>
    <property type="evidence" value="ECO:0007669"/>
    <property type="project" value="UniProtKB-KW"/>
</dbReference>